<evidence type="ECO:0000313" key="3">
    <source>
        <dbReference type="EMBL" id="MBB6522255.1"/>
    </source>
</evidence>
<dbReference type="Pfam" id="PF25917">
    <property type="entry name" value="BSH_RND"/>
    <property type="match status" value="1"/>
</dbReference>
<name>A0A7X0MWJ7_9GAMM</name>
<dbReference type="PANTHER" id="PTHR30469">
    <property type="entry name" value="MULTIDRUG RESISTANCE PROTEIN MDTA"/>
    <property type="match status" value="1"/>
</dbReference>
<organism evidence="3 4">
    <name type="scientific">Pseudoteredinibacter isoporae</name>
    <dbReference type="NCBI Taxonomy" id="570281"/>
    <lineage>
        <taxon>Bacteria</taxon>
        <taxon>Pseudomonadati</taxon>
        <taxon>Pseudomonadota</taxon>
        <taxon>Gammaproteobacteria</taxon>
        <taxon>Cellvibrionales</taxon>
        <taxon>Cellvibrionaceae</taxon>
        <taxon>Pseudoteredinibacter</taxon>
    </lineage>
</organism>
<dbReference type="InParanoid" id="A0A7X0MWJ7"/>
<feature type="domain" description="Multidrug resistance protein MdtA-like barrel-sandwich hybrid" evidence="2">
    <location>
        <begin position="70"/>
        <end position="207"/>
    </location>
</feature>
<accession>A0A7X0MWJ7</accession>
<evidence type="ECO:0000256" key="1">
    <source>
        <dbReference type="ARBA" id="ARBA00009477"/>
    </source>
</evidence>
<comment type="caution">
    <text evidence="3">The sequence shown here is derived from an EMBL/GenBank/DDBJ whole genome shotgun (WGS) entry which is preliminary data.</text>
</comment>
<dbReference type="GO" id="GO:0015562">
    <property type="term" value="F:efflux transmembrane transporter activity"/>
    <property type="evidence" value="ECO:0007669"/>
    <property type="project" value="TreeGrafter"/>
</dbReference>
<gene>
    <name evidence="3" type="ORF">HNR48_002540</name>
</gene>
<proteinExistence type="inferred from homology"/>
<dbReference type="GO" id="GO:1990281">
    <property type="term" value="C:efflux pump complex"/>
    <property type="evidence" value="ECO:0007669"/>
    <property type="project" value="TreeGrafter"/>
</dbReference>
<dbReference type="InterPro" id="IPR058625">
    <property type="entry name" value="MdtA-like_BSH"/>
</dbReference>
<dbReference type="EMBL" id="JACHHT010000002">
    <property type="protein sequence ID" value="MBB6522255.1"/>
    <property type="molecule type" value="Genomic_DNA"/>
</dbReference>
<dbReference type="InterPro" id="IPR006143">
    <property type="entry name" value="RND_pump_MFP"/>
</dbReference>
<dbReference type="NCBIfam" id="TIGR01730">
    <property type="entry name" value="RND_mfp"/>
    <property type="match status" value="1"/>
</dbReference>
<dbReference type="Gene3D" id="1.10.287.470">
    <property type="entry name" value="Helix hairpin bin"/>
    <property type="match status" value="1"/>
</dbReference>
<sequence length="372" mass="41629">MALSLLVVSLLFIGDEIEPNTASSEAIPSEVMSSASTTLAYRPSVLEVETRPHQKRLCVKGLLVPKHSLNIRARVAGQVLELPEYALEGAMISRGQLLAKIDDREYRRDVLEARSQLMQAQLNHGEDVDKVRIKRDEWKSVATKRPGDRALNIPQTKASNLRLQSAENGLAVAERRFSDTRIDAPYDLLLVKRFIENGQRVEAGTELFEARSVENHIVVELTEQQFSQLAEDWKQQTLGYEDLSGTRRSHAVFRSGGHYLDAKSRKYRVYLEPESQSHASGSYVYINLPAGSFETSLTVPESSLSRDGHIWSVSPDNRLQKHKATILDTLQKRFVIAAPSSNTHFRIIRYPLARLTEGEKVEAATVQGANAG</sequence>
<dbReference type="RefSeq" id="WP_166846317.1">
    <property type="nucleotide sequence ID" value="NZ_JAAONY010000002.1"/>
</dbReference>
<comment type="similarity">
    <text evidence="1">Belongs to the membrane fusion protein (MFP) (TC 8.A.1) family.</text>
</comment>
<evidence type="ECO:0000259" key="2">
    <source>
        <dbReference type="Pfam" id="PF25917"/>
    </source>
</evidence>
<dbReference type="Gene3D" id="2.40.30.170">
    <property type="match status" value="1"/>
</dbReference>
<protein>
    <submittedName>
        <fullName evidence="3">RND family efflux transporter MFP subunit</fullName>
    </submittedName>
</protein>
<dbReference type="Proteomes" id="UP000528457">
    <property type="component" value="Unassembled WGS sequence"/>
</dbReference>
<dbReference type="Gene3D" id="2.40.50.100">
    <property type="match status" value="1"/>
</dbReference>
<dbReference type="SUPFAM" id="SSF111369">
    <property type="entry name" value="HlyD-like secretion proteins"/>
    <property type="match status" value="1"/>
</dbReference>
<keyword evidence="4" id="KW-1185">Reference proteome</keyword>
<dbReference type="AlphaFoldDB" id="A0A7X0MWJ7"/>
<reference evidence="3 4" key="1">
    <citation type="submission" date="2020-08" db="EMBL/GenBank/DDBJ databases">
        <title>Genomic Encyclopedia of Type Strains, Phase IV (KMG-IV): sequencing the most valuable type-strain genomes for metagenomic binning, comparative biology and taxonomic classification.</title>
        <authorList>
            <person name="Goeker M."/>
        </authorList>
    </citation>
    <scope>NUCLEOTIDE SEQUENCE [LARGE SCALE GENOMIC DNA]</scope>
    <source>
        <strain evidence="3 4">DSM 22368</strain>
    </source>
</reference>
<evidence type="ECO:0000313" key="4">
    <source>
        <dbReference type="Proteomes" id="UP000528457"/>
    </source>
</evidence>